<evidence type="ECO:0000256" key="8">
    <source>
        <dbReference type="ARBA" id="ARBA00023126"/>
    </source>
</evidence>
<dbReference type="Pfam" id="PF00393">
    <property type="entry name" value="6PGD"/>
    <property type="match status" value="1"/>
</dbReference>
<feature type="binding site" evidence="13">
    <location>
        <begin position="77"/>
        <end position="79"/>
    </location>
    <ligand>
        <name>NADP(+)</name>
        <dbReference type="ChEBI" id="CHEBI:58349"/>
    </ligand>
</feature>
<feature type="domain" description="6-phosphogluconate dehydrogenase C-terminal" evidence="15">
    <location>
        <begin position="181"/>
        <end position="478"/>
    </location>
</feature>
<dbReference type="FunFam" id="1.10.1040.10:FF:000002">
    <property type="entry name" value="6-phosphogluconate dehydrogenase, decarboxylating"/>
    <property type="match status" value="1"/>
</dbReference>
<organism evidence="16 17">
    <name type="scientific">Sphaerobolus stellatus (strain SS14)</name>
    <dbReference type="NCBI Taxonomy" id="990650"/>
    <lineage>
        <taxon>Eukaryota</taxon>
        <taxon>Fungi</taxon>
        <taxon>Dikarya</taxon>
        <taxon>Basidiomycota</taxon>
        <taxon>Agaricomycotina</taxon>
        <taxon>Agaricomycetes</taxon>
        <taxon>Phallomycetidae</taxon>
        <taxon>Geastrales</taxon>
        <taxon>Sphaerobolaceae</taxon>
        <taxon>Sphaerobolus</taxon>
    </lineage>
</organism>
<evidence type="ECO:0000256" key="12">
    <source>
        <dbReference type="PIRSR" id="PIRSR000109-2"/>
    </source>
</evidence>
<evidence type="ECO:0000256" key="10">
    <source>
        <dbReference type="PIRNR" id="PIRNR000109"/>
    </source>
</evidence>
<dbReference type="UniPathway" id="UPA00115">
    <property type="reaction ID" value="UER00410"/>
</dbReference>
<dbReference type="NCBIfam" id="TIGR00873">
    <property type="entry name" value="gnd"/>
    <property type="match status" value="1"/>
</dbReference>
<dbReference type="PRINTS" id="PR00076">
    <property type="entry name" value="6PGDHDRGNASE"/>
</dbReference>
<reference evidence="16 17" key="1">
    <citation type="submission" date="2014-06" db="EMBL/GenBank/DDBJ databases">
        <title>Evolutionary Origins and Diversification of the Mycorrhizal Mutualists.</title>
        <authorList>
            <consortium name="DOE Joint Genome Institute"/>
            <consortium name="Mycorrhizal Genomics Consortium"/>
            <person name="Kohler A."/>
            <person name="Kuo A."/>
            <person name="Nagy L.G."/>
            <person name="Floudas D."/>
            <person name="Copeland A."/>
            <person name="Barry K.W."/>
            <person name="Cichocki N."/>
            <person name="Veneault-Fourrey C."/>
            <person name="LaButti K."/>
            <person name="Lindquist E.A."/>
            <person name="Lipzen A."/>
            <person name="Lundell T."/>
            <person name="Morin E."/>
            <person name="Murat C."/>
            <person name="Riley R."/>
            <person name="Ohm R."/>
            <person name="Sun H."/>
            <person name="Tunlid A."/>
            <person name="Henrissat B."/>
            <person name="Grigoriev I.V."/>
            <person name="Hibbett D.S."/>
            <person name="Martin F."/>
        </authorList>
    </citation>
    <scope>NUCLEOTIDE SEQUENCE [LARGE SCALE GENOMIC DNA]</scope>
    <source>
        <strain evidence="16 17">SS14</strain>
    </source>
</reference>
<keyword evidence="5 10" id="KW-0521">NADP</keyword>
<evidence type="ECO:0000256" key="1">
    <source>
        <dbReference type="ARBA" id="ARBA00002526"/>
    </source>
</evidence>
<evidence type="ECO:0000259" key="15">
    <source>
        <dbReference type="SMART" id="SM01350"/>
    </source>
</evidence>
<feature type="binding site" description="in other chain" evidence="12">
    <location>
        <begin position="188"/>
        <end position="189"/>
    </location>
    <ligand>
        <name>substrate</name>
        <note>ligand shared between dimeric partners</note>
    </ligand>
</feature>
<feature type="active site" description="Proton acceptor" evidence="11">
    <location>
        <position position="185"/>
    </location>
</feature>
<keyword evidence="6 10" id="KW-0560">Oxidoreductase</keyword>
<evidence type="ECO:0000313" key="17">
    <source>
        <dbReference type="Proteomes" id="UP000054279"/>
    </source>
</evidence>
<evidence type="ECO:0000256" key="13">
    <source>
        <dbReference type="PIRSR" id="PIRSR000109-3"/>
    </source>
</evidence>
<dbReference type="Gene3D" id="1.10.1040.10">
    <property type="entry name" value="N-(1-d-carboxylethyl)-l-norvaline Dehydrogenase, domain 2"/>
    <property type="match status" value="1"/>
</dbReference>
<dbReference type="SUPFAM" id="SSF51735">
    <property type="entry name" value="NAD(P)-binding Rossmann-fold domains"/>
    <property type="match status" value="1"/>
</dbReference>
<dbReference type="HOGENOM" id="CLU_024540_4_2_1"/>
<feature type="binding site" evidence="13">
    <location>
        <position position="105"/>
    </location>
    <ligand>
        <name>NADP(+)</name>
        <dbReference type="ChEBI" id="CHEBI:58349"/>
    </ligand>
</feature>
<proteinExistence type="inferred from homology"/>
<evidence type="ECO:0000256" key="3">
    <source>
        <dbReference type="ARBA" id="ARBA00008419"/>
    </source>
</evidence>
<comment type="pathway">
    <text evidence="2 10 14">Carbohydrate degradation; pentose phosphate pathway; D-ribulose 5-phosphate from D-glucose 6-phosphate (oxidative stage): step 3/3.</text>
</comment>
<comment type="similarity">
    <text evidence="3 10 14">Belongs to the 6-phosphogluconate dehydrogenase family.</text>
</comment>
<evidence type="ECO:0000256" key="14">
    <source>
        <dbReference type="RuleBase" id="RU000485"/>
    </source>
</evidence>
<evidence type="ECO:0000256" key="7">
    <source>
        <dbReference type="ARBA" id="ARBA00023064"/>
    </source>
</evidence>
<feature type="binding site" evidence="13">
    <location>
        <begin position="12"/>
        <end position="17"/>
    </location>
    <ligand>
        <name>NADP(+)</name>
        <dbReference type="ChEBI" id="CHEBI:58349"/>
    </ligand>
</feature>
<keyword evidence="8 10" id="KW-0570">Pentose shunt</keyword>
<dbReference type="SMART" id="SM01350">
    <property type="entry name" value="6PGD"/>
    <property type="match status" value="1"/>
</dbReference>
<dbReference type="GO" id="GO:0004616">
    <property type="term" value="F:phosphogluconate dehydrogenase (decarboxylating) activity"/>
    <property type="evidence" value="ECO:0007669"/>
    <property type="project" value="UniProtKB-EC"/>
</dbReference>
<gene>
    <name evidence="16" type="ORF">M422DRAFT_29624</name>
</gene>
<dbReference type="AlphaFoldDB" id="A0A0C9URI6"/>
<dbReference type="Gene3D" id="3.40.50.720">
    <property type="entry name" value="NAD(P)-binding Rossmann-like Domain"/>
    <property type="match status" value="1"/>
</dbReference>
<evidence type="ECO:0000313" key="16">
    <source>
        <dbReference type="EMBL" id="KIJ45483.1"/>
    </source>
</evidence>
<dbReference type="Gene3D" id="1.20.5.320">
    <property type="entry name" value="6-Phosphogluconate Dehydrogenase, domain 3"/>
    <property type="match status" value="1"/>
</dbReference>
<protein>
    <recommendedName>
        <fullName evidence="10 14">6-phosphogluconate dehydrogenase, decarboxylating</fullName>
        <ecNumber evidence="10 14">1.1.1.44</ecNumber>
    </recommendedName>
</protein>
<dbReference type="GO" id="GO:0019521">
    <property type="term" value="P:D-gluconate metabolic process"/>
    <property type="evidence" value="ECO:0007669"/>
    <property type="project" value="UniProtKB-KW"/>
</dbReference>
<evidence type="ECO:0000256" key="11">
    <source>
        <dbReference type="PIRSR" id="PIRSR000109-1"/>
    </source>
</evidence>
<feature type="binding site" description="in other chain" evidence="12">
    <location>
        <position position="105"/>
    </location>
    <ligand>
        <name>substrate</name>
        <note>ligand shared between dimeric partners</note>
    </ligand>
</feature>
<evidence type="ECO:0000256" key="6">
    <source>
        <dbReference type="ARBA" id="ARBA00023002"/>
    </source>
</evidence>
<feature type="binding site" evidence="13">
    <location>
        <begin position="35"/>
        <end position="37"/>
    </location>
    <ligand>
        <name>NADP(+)</name>
        <dbReference type="ChEBI" id="CHEBI:58349"/>
    </ligand>
</feature>
<dbReference type="GO" id="GO:0009051">
    <property type="term" value="P:pentose-phosphate shunt, oxidative branch"/>
    <property type="evidence" value="ECO:0007669"/>
    <property type="project" value="UniProtKB-ARBA"/>
</dbReference>
<dbReference type="EC" id="1.1.1.44" evidence="10 14"/>
<evidence type="ECO:0000256" key="5">
    <source>
        <dbReference type="ARBA" id="ARBA00022857"/>
    </source>
</evidence>
<dbReference type="GO" id="GO:0050661">
    <property type="term" value="F:NADP binding"/>
    <property type="evidence" value="ECO:0007669"/>
    <property type="project" value="InterPro"/>
</dbReference>
<dbReference type="Pfam" id="PF03446">
    <property type="entry name" value="NAD_binding_2"/>
    <property type="match status" value="1"/>
</dbReference>
<dbReference type="InterPro" id="IPR006115">
    <property type="entry name" value="6PGDH_NADP-bd"/>
</dbReference>
<evidence type="ECO:0000256" key="2">
    <source>
        <dbReference type="ARBA" id="ARBA00004874"/>
    </source>
</evidence>
<dbReference type="InterPro" id="IPR036291">
    <property type="entry name" value="NAD(P)-bd_dom_sf"/>
</dbReference>
<accession>A0A0C9URI6</accession>
<dbReference type="InterPro" id="IPR006113">
    <property type="entry name" value="6PGDH_Gnd/GntZ"/>
</dbReference>
<dbReference type="InterPro" id="IPR013328">
    <property type="entry name" value="6PGD_dom2"/>
</dbReference>
<dbReference type="InterPro" id="IPR008927">
    <property type="entry name" value="6-PGluconate_DH-like_C_sf"/>
</dbReference>
<keyword evidence="7 14" id="KW-0311">Gluconate utilization</keyword>
<dbReference type="OrthoDB" id="434986at2759"/>
<dbReference type="PIRSF" id="PIRSF000109">
    <property type="entry name" value="6PGD"/>
    <property type="match status" value="1"/>
</dbReference>
<dbReference type="InterPro" id="IPR006114">
    <property type="entry name" value="6PGDH_C"/>
</dbReference>
<sequence length="491" mass="53752">MSQPTGDIGLIGLAVMGQNLILNMNDKGFNVVAYNRTTSKVDAFLQNEAKGTKIQGAHSIQELVSKLKKPRKIVLLVKAGDAVDDFISQLEPHLEKGDIIIDGGNSHYPDSIRRTKELESKGLLFVGSGVSGGEEGARYGPSLMPGGSTAAWEAIKPIFQATAAQVSGEPCCDWVGETGSGHYVKMVHNGIEYGDMQLIAEAYDILKRGLGLHEDEIAAIFEKWNKGVLDSFLIEITTNILKFKDDDGEPLVTKILDKAGQKGTGKWTAIAALDAGTAVTLIGEAVFARCLSAIKDERIRASKVISGPQREPFRGDKQQFIDDLEQALYASKIISYTQGFMLMRETAKELNWNLNYAGIARMWRGGCIIKSVFLGDITKAYEKNSKLESLLFDDFFNKAIHKAQPGWRRVIAQAVLWGIPTPAFSTALAFFDGYRSEIVPANILQAQRDYFGAHTFKVLPGKENERLQAGKDIHVNWTGRGGNVSSSSYNA</sequence>
<comment type="subunit">
    <text evidence="4 10">Homodimer.</text>
</comment>
<dbReference type="NCBIfam" id="NF006765">
    <property type="entry name" value="PRK09287.1"/>
    <property type="match status" value="1"/>
</dbReference>
<evidence type="ECO:0000256" key="9">
    <source>
        <dbReference type="ARBA" id="ARBA00048640"/>
    </source>
</evidence>
<feature type="binding site" description="in other chain" evidence="12">
    <location>
        <position position="289"/>
    </location>
    <ligand>
        <name>substrate</name>
        <note>ligand shared between dimeric partners</note>
    </ligand>
</feature>
<name>A0A0C9URI6_SPHS4</name>
<keyword evidence="17" id="KW-1185">Reference proteome</keyword>
<feature type="binding site" description="in other chain" evidence="12">
    <location>
        <position position="262"/>
    </location>
    <ligand>
        <name>substrate</name>
        <note>ligand shared between dimeric partners</note>
    </ligand>
</feature>
<dbReference type="Proteomes" id="UP000054279">
    <property type="component" value="Unassembled WGS sequence"/>
</dbReference>
<feature type="binding site" description="in other chain" evidence="12">
    <location>
        <begin position="131"/>
        <end position="133"/>
    </location>
    <ligand>
        <name>substrate</name>
        <note>ligand shared between dimeric partners</note>
    </ligand>
</feature>
<evidence type="ECO:0000256" key="4">
    <source>
        <dbReference type="ARBA" id="ARBA00011738"/>
    </source>
</evidence>
<dbReference type="InterPro" id="IPR006184">
    <property type="entry name" value="6PGdom_BS"/>
</dbReference>
<comment type="catalytic activity">
    <reaction evidence="9 10 14">
        <text>6-phospho-D-gluconate + NADP(+) = D-ribulose 5-phosphate + CO2 + NADPH</text>
        <dbReference type="Rhea" id="RHEA:10116"/>
        <dbReference type="ChEBI" id="CHEBI:16526"/>
        <dbReference type="ChEBI" id="CHEBI:57783"/>
        <dbReference type="ChEBI" id="CHEBI:58121"/>
        <dbReference type="ChEBI" id="CHEBI:58349"/>
        <dbReference type="ChEBI" id="CHEBI:58759"/>
        <dbReference type="EC" id="1.1.1.44"/>
    </reaction>
</comment>
<dbReference type="InterPro" id="IPR006183">
    <property type="entry name" value="Pgluconate_DH"/>
</dbReference>
<dbReference type="PROSITE" id="PS00461">
    <property type="entry name" value="6PGD"/>
    <property type="match status" value="1"/>
</dbReference>
<feature type="active site" description="Proton donor" evidence="11">
    <location>
        <position position="192"/>
    </location>
</feature>
<feature type="binding site" evidence="12">
    <location>
        <position position="454"/>
    </location>
    <ligand>
        <name>substrate</name>
        <note>ligand shared between dimeric partners</note>
    </ligand>
</feature>
<comment type="function">
    <text evidence="1 10">Catalyzes the oxidative decarboxylation of 6-phosphogluconate to ribulose 5-phosphate and CO(2), with concomitant reduction of NADP to NADPH.</text>
</comment>
<dbReference type="SUPFAM" id="SSF48179">
    <property type="entry name" value="6-phosphogluconate dehydrogenase C-terminal domain-like"/>
    <property type="match status" value="1"/>
</dbReference>
<feature type="binding site" description="in other chain" evidence="12">
    <location>
        <position position="193"/>
    </location>
    <ligand>
        <name>substrate</name>
        <note>ligand shared between dimeric partners</note>
    </ligand>
</feature>
<dbReference type="FunFam" id="1.20.5.320:FF:000002">
    <property type="entry name" value="6-phosphogluconate dehydrogenase, decarboxylating"/>
    <property type="match status" value="1"/>
</dbReference>
<dbReference type="FunFam" id="3.40.50.720:FF:000007">
    <property type="entry name" value="6-phosphogluconate dehydrogenase, decarboxylating"/>
    <property type="match status" value="1"/>
</dbReference>
<feature type="binding site" evidence="12">
    <location>
        <position position="448"/>
    </location>
    <ligand>
        <name>substrate</name>
        <note>ligand shared between dimeric partners</note>
    </ligand>
</feature>
<dbReference type="EMBL" id="KN837111">
    <property type="protein sequence ID" value="KIJ45483.1"/>
    <property type="molecule type" value="Genomic_DNA"/>
</dbReference>
<dbReference type="PANTHER" id="PTHR11811">
    <property type="entry name" value="6-PHOSPHOGLUCONATE DEHYDROGENASE"/>
    <property type="match status" value="1"/>
</dbReference>